<feature type="region of interest" description="Disordered" evidence="1">
    <location>
        <begin position="1"/>
        <end position="65"/>
    </location>
</feature>
<proteinExistence type="predicted"/>
<gene>
    <name evidence="2" type="ORF">GZ77_12910</name>
</gene>
<protein>
    <submittedName>
        <fullName evidence="2">Uncharacterized protein</fullName>
    </submittedName>
</protein>
<keyword evidence="3" id="KW-1185">Reference proteome</keyword>
<dbReference type="AlphaFoldDB" id="A0A081N4E9"/>
<dbReference type="EMBL" id="JOKG01000003">
    <property type="protein sequence ID" value="KEQ13322.1"/>
    <property type="molecule type" value="Genomic_DNA"/>
</dbReference>
<comment type="caution">
    <text evidence="2">The sequence shown here is derived from an EMBL/GenBank/DDBJ whole genome shotgun (WGS) entry which is preliminary data.</text>
</comment>
<dbReference type="Proteomes" id="UP000028006">
    <property type="component" value="Unassembled WGS sequence"/>
</dbReference>
<accession>A0A081N4E9</accession>
<reference evidence="2 3" key="1">
    <citation type="submission" date="2014-06" db="EMBL/GenBank/DDBJ databases">
        <title>Whole Genome Sequences of Three Symbiotic Endozoicomonas Bacteria.</title>
        <authorList>
            <person name="Neave M.J."/>
            <person name="Apprill A."/>
            <person name="Voolstra C.R."/>
        </authorList>
    </citation>
    <scope>NUCLEOTIDE SEQUENCE [LARGE SCALE GENOMIC DNA]</scope>
    <source>
        <strain evidence="2 3">LMG 24815</strain>
    </source>
</reference>
<sequence length="94" mass="10539">MINNTDAEPLRPDNSRDPVNPVQPKSPVDAIEADRFSDMMKKNKDMEASAEADQGAEGEISPAELQAQIREGMFKTGFQKAIERAREMTKEMKQ</sequence>
<evidence type="ECO:0000313" key="3">
    <source>
        <dbReference type="Proteomes" id="UP000028006"/>
    </source>
</evidence>
<organism evidence="2 3">
    <name type="scientific">Endozoicomonas montiporae</name>
    <dbReference type="NCBI Taxonomy" id="1027273"/>
    <lineage>
        <taxon>Bacteria</taxon>
        <taxon>Pseudomonadati</taxon>
        <taxon>Pseudomonadota</taxon>
        <taxon>Gammaproteobacteria</taxon>
        <taxon>Oceanospirillales</taxon>
        <taxon>Endozoicomonadaceae</taxon>
        <taxon>Endozoicomonas</taxon>
    </lineage>
</organism>
<name>A0A081N4E9_9GAMM</name>
<evidence type="ECO:0000313" key="2">
    <source>
        <dbReference type="EMBL" id="KEQ13322.1"/>
    </source>
</evidence>
<dbReference type="RefSeq" id="WP_034876034.1">
    <property type="nucleotide sequence ID" value="NZ_JOKG01000003.1"/>
</dbReference>
<evidence type="ECO:0000256" key="1">
    <source>
        <dbReference type="SAM" id="MobiDB-lite"/>
    </source>
</evidence>
<feature type="compositionally biased region" description="Basic and acidic residues" evidence="1">
    <location>
        <begin position="32"/>
        <end position="47"/>
    </location>
</feature>